<comment type="caution">
    <text evidence="4">The sequence shown here is derived from an EMBL/GenBank/DDBJ whole genome shotgun (WGS) entry which is preliminary data.</text>
</comment>
<organism evidence="4 5">
    <name type="scientific">Eleusine coracana subsp. coracana</name>
    <dbReference type="NCBI Taxonomy" id="191504"/>
    <lineage>
        <taxon>Eukaryota</taxon>
        <taxon>Viridiplantae</taxon>
        <taxon>Streptophyta</taxon>
        <taxon>Embryophyta</taxon>
        <taxon>Tracheophyta</taxon>
        <taxon>Spermatophyta</taxon>
        <taxon>Magnoliopsida</taxon>
        <taxon>Liliopsida</taxon>
        <taxon>Poales</taxon>
        <taxon>Poaceae</taxon>
        <taxon>PACMAD clade</taxon>
        <taxon>Chloridoideae</taxon>
        <taxon>Cynodonteae</taxon>
        <taxon>Eleusininae</taxon>
        <taxon>Eleusine</taxon>
    </lineage>
</organism>
<evidence type="ECO:0000256" key="2">
    <source>
        <dbReference type="SAM" id="MobiDB-lite"/>
    </source>
</evidence>
<keyword evidence="5" id="KW-1185">Reference proteome</keyword>
<dbReference type="EMBL" id="BQKI01000009">
    <property type="protein sequence ID" value="GJN01598.1"/>
    <property type="molecule type" value="Genomic_DNA"/>
</dbReference>
<feature type="coiled-coil region" evidence="1">
    <location>
        <begin position="88"/>
        <end position="157"/>
    </location>
</feature>
<evidence type="ECO:0000313" key="4">
    <source>
        <dbReference type="EMBL" id="GJN01598.1"/>
    </source>
</evidence>
<reference evidence="4" key="1">
    <citation type="journal article" date="2018" name="DNA Res.">
        <title>Multiple hybrid de novo genome assembly of finger millet, an orphan allotetraploid crop.</title>
        <authorList>
            <person name="Hatakeyama M."/>
            <person name="Aluri S."/>
            <person name="Balachadran M.T."/>
            <person name="Sivarajan S.R."/>
            <person name="Patrignani A."/>
            <person name="Gruter S."/>
            <person name="Poveda L."/>
            <person name="Shimizu-Inatsugi R."/>
            <person name="Baeten J."/>
            <person name="Francoijs K.J."/>
            <person name="Nataraja K.N."/>
            <person name="Reddy Y.A.N."/>
            <person name="Phadnis S."/>
            <person name="Ravikumar R.L."/>
            <person name="Schlapbach R."/>
            <person name="Sreeman S.M."/>
            <person name="Shimizu K.K."/>
        </authorList>
    </citation>
    <scope>NUCLEOTIDE SEQUENCE</scope>
</reference>
<keyword evidence="3" id="KW-0472">Membrane</keyword>
<feature type="compositionally biased region" description="Basic and acidic residues" evidence="2">
    <location>
        <begin position="427"/>
        <end position="446"/>
    </location>
</feature>
<name>A0AAV5CUC3_ELECO</name>
<dbReference type="PANTHER" id="PTHR36143:SF8">
    <property type="entry name" value="OS04G0636200 PROTEIN"/>
    <property type="match status" value="1"/>
</dbReference>
<keyword evidence="3" id="KW-0812">Transmembrane</keyword>
<feature type="compositionally biased region" description="Polar residues" evidence="2">
    <location>
        <begin position="318"/>
        <end position="352"/>
    </location>
</feature>
<accession>A0AAV5CUC3</accession>
<evidence type="ECO:0000313" key="5">
    <source>
        <dbReference type="Proteomes" id="UP001054889"/>
    </source>
</evidence>
<feature type="compositionally biased region" description="Polar residues" evidence="2">
    <location>
        <begin position="368"/>
        <end position="388"/>
    </location>
</feature>
<reference evidence="4" key="2">
    <citation type="submission" date="2021-12" db="EMBL/GenBank/DDBJ databases">
        <title>Resequencing data analysis of finger millet.</title>
        <authorList>
            <person name="Hatakeyama M."/>
            <person name="Aluri S."/>
            <person name="Balachadran M.T."/>
            <person name="Sivarajan S.R."/>
            <person name="Poveda L."/>
            <person name="Shimizu-Inatsugi R."/>
            <person name="Schlapbach R."/>
            <person name="Sreeman S.M."/>
            <person name="Shimizu K.K."/>
        </authorList>
    </citation>
    <scope>NUCLEOTIDE SEQUENCE</scope>
</reference>
<evidence type="ECO:0000256" key="1">
    <source>
        <dbReference type="SAM" id="Coils"/>
    </source>
</evidence>
<feature type="compositionally biased region" description="Basic and acidic residues" evidence="2">
    <location>
        <begin position="353"/>
        <end position="363"/>
    </location>
</feature>
<keyword evidence="1" id="KW-0175">Coiled coil</keyword>
<feature type="compositionally biased region" description="Polar residues" evidence="2">
    <location>
        <begin position="232"/>
        <end position="291"/>
    </location>
</feature>
<dbReference type="PANTHER" id="PTHR36143">
    <property type="entry name" value="OS08G0177500 PROTEIN"/>
    <property type="match status" value="1"/>
</dbReference>
<evidence type="ECO:0000256" key="3">
    <source>
        <dbReference type="SAM" id="Phobius"/>
    </source>
</evidence>
<feature type="compositionally biased region" description="Basic and acidic residues" evidence="2">
    <location>
        <begin position="409"/>
        <end position="418"/>
    </location>
</feature>
<sequence>MDTRKYNRSRGHTMGSSNKRVPPYLVLVLLAIGAAALSVGILHKMRERRVLTVLLQERDQQLLSLQVLLENADTLLADSLISGYNFKAKKEKEVNKEIRRKVDELEAKTSILSIERAELKNKLMDSETTTTYLTNTQKELEAALVEKESHINQMKENAAASTPDQTSIKELLQQKEAEQTESSSDSIPATAEENSNNTTASERHHQDESIVVGANNENATSDTVMLDKSENSNDSIPTTAEEQNSGNTSASESNNQDSIPTLAEEQNSENTTASESNDQDESTVGGTNNDHAANEIEVPDKYANSTDSVPASAEEQHSYNTTALESNQQDNSSTEEQFVRLTTNMEDGQLQENKVDGNEHSDDAPEGSHSSDNSEVPQLSQKLTNSQEGSEEQSDGRRQTEDPQSEVSSHSRDSKLLEMEDGNAVVREAEKEVNPEGKPETSEDRLSEANQTQHKLWNLLLFPQMQTPTCLQIMMKEKKQARDTGGEDSDLEGRRGPLLLLPIMMGIIKWRQMPQETHQLRIGKALQ</sequence>
<proteinExistence type="predicted"/>
<gene>
    <name evidence="4" type="primary">ga18875</name>
    <name evidence="4" type="ORF">PR202_ga18875</name>
</gene>
<dbReference type="AlphaFoldDB" id="A0AAV5CUC3"/>
<keyword evidence="3" id="KW-1133">Transmembrane helix</keyword>
<protein>
    <submittedName>
        <fullName evidence="4">Uncharacterized protein</fullName>
    </submittedName>
</protein>
<dbReference type="Proteomes" id="UP001054889">
    <property type="component" value="Unassembled WGS sequence"/>
</dbReference>
<feature type="region of interest" description="Disordered" evidence="2">
    <location>
        <begin position="174"/>
        <end position="446"/>
    </location>
</feature>
<feature type="transmembrane region" description="Helical" evidence="3">
    <location>
        <begin position="21"/>
        <end position="42"/>
    </location>
</feature>
<feature type="compositionally biased region" description="Polar residues" evidence="2">
    <location>
        <begin position="180"/>
        <end position="200"/>
    </location>
</feature>